<evidence type="ECO:0000313" key="3">
    <source>
        <dbReference type="EMBL" id="KAK4267460.1"/>
    </source>
</evidence>
<feature type="compositionally biased region" description="Basic and acidic residues" evidence="2">
    <location>
        <begin position="275"/>
        <end position="288"/>
    </location>
</feature>
<name>A0AAE1MJY1_9FABA</name>
<comment type="caution">
    <text evidence="3">The sequence shown here is derived from an EMBL/GenBank/DDBJ whole genome shotgun (WGS) entry which is preliminary data.</text>
</comment>
<evidence type="ECO:0000256" key="2">
    <source>
        <dbReference type="SAM" id="MobiDB-lite"/>
    </source>
</evidence>
<dbReference type="Proteomes" id="UP001293593">
    <property type="component" value="Unassembled WGS sequence"/>
</dbReference>
<dbReference type="PANTHER" id="PTHR12161:SF60">
    <property type="entry name" value="REGULATOR OF VPS4 ACTIVITY IN THE MVB PATHWAY PROTEIN"/>
    <property type="match status" value="1"/>
</dbReference>
<dbReference type="InterPro" id="IPR042277">
    <property type="entry name" value="IST1-like"/>
</dbReference>
<protein>
    <recommendedName>
        <fullName evidence="5">Regulator of Vps4 activity in the MVB pathway protein</fullName>
    </recommendedName>
</protein>
<dbReference type="EMBL" id="JAWXYG010000007">
    <property type="protein sequence ID" value="KAK4267460.1"/>
    <property type="molecule type" value="Genomic_DNA"/>
</dbReference>
<sequence>MFSRFFKSKFYDKSKSRLDTLKLRIEIIQRKRNAVHKILKNDIAEFLRSGRDYSAYQRAAGLLMEDNKSLCYDLIDKYSGCILIHLDDISNLRACPVCKEAVQTLIYAAARFGDLPELRDLRSLFTQKYGNSFEPYLNREFVCKMRQDLPARETTIQFLHDIAGEFSLQWDSNSLIQQIFRQPSFCGERNQDEEIEMSKKGEGKKDVISIYISGNEEEEPRSSTEIWSQDSKKTSSSSSFPSEEDDDDDDPEKKRPFSSGRVPAPYRLTPKKPNHRAEGNLQNEEKPKPKSKGISVRSSSSFPSVSEDDDDEEPENKRPFSSGRVPAPYCLTPRKTNHRVEGDLQNEEKSKLEPESKPKSKGISVRTIRSSFSARYVHPKSPEFDDLATQLSLPDAYKTNMLA</sequence>
<keyword evidence="4" id="KW-1185">Reference proteome</keyword>
<dbReference type="InterPro" id="IPR005061">
    <property type="entry name" value="Ist1"/>
</dbReference>
<gene>
    <name evidence="3" type="ORF">QN277_024238</name>
</gene>
<reference evidence="3" key="1">
    <citation type="submission" date="2023-10" db="EMBL/GenBank/DDBJ databases">
        <title>Chromosome-level genome of the transformable northern wattle, Acacia crassicarpa.</title>
        <authorList>
            <person name="Massaro I."/>
            <person name="Sinha N.R."/>
            <person name="Poethig S."/>
            <person name="Leichty A.R."/>
        </authorList>
    </citation>
    <scope>NUCLEOTIDE SEQUENCE</scope>
    <source>
        <strain evidence="3">Acra3RX</strain>
        <tissue evidence="3">Leaf</tissue>
    </source>
</reference>
<accession>A0AAE1MJY1</accession>
<dbReference type="Gene3D" id="1.20.1260.60">
    <property type="entry name" value="Vacuolar protein sorting-associated protein Ist1"/>
    <property type="match status" value="1"/>
</dbReference>
<feature type="compositionally biased region" description="Basic and acidic residues" evidence="2">
    <location>
        <begin position="338"/>
        <end position="358"/>
    </location>
</feature>
<proteinExistence type="inferred from homology"/>
<dbReference type="GO" id="GO:0015031">
    <property type="term" value="P:protein transport"/>
    <property type="evidence" value="ECO:0007669"/>
    <property type="project" value="InterPro"/>
</dbReference>
<comment type="similarity">
    <text evidence="1">Belongs to the IST1 family.</text>
</comment>
<evidence type="ECO:0008006" key="5">
    <source>
        <dbReference type="Google" id="ProtNLM"/>
    </source>
</evidence>
<feature type="compositionally biased region" description="Low complexity" evidence="2">
    <location>
        <begin position="292"/>
        <end position="305"/>
    </location>
</feature>
<dbReference type="PANTHER" id="PTHR12161">
    <property type="entry name" value="IST1 FAMILY MEMBER"/>
    <property type="match status" value="1"/>
</dbReference>
<evidence type="ECO:0000256" key="1">
    <source>
        <dbReference type="ARBA" id="ARBA00005536"/>
    </source>
</evidence>
<feature type="region of interest" description="Disordered" evidence="2">
    <location>
        <begin position="213"/>
        <end position="364"/>
    </location>
</feature>
<dbReference type="Pfam" id="PF03398">
    <property type="entry name" value="Ist1"/>
    <property type="match status" value="1"/>
</dbReference>
<evidence type="ECO:0000313" key="4">
    <source>
        <dbReference type="Proteomes" id="UP001293593"/>
    </source>
</evidence>
<dbReference type="FunFam" id="1.20.1260.60:FF:000002">
    <property type="entry name" value="Vacuolar protein sorting-associated protein IST1"/>
    <property type="match status" value="1"/>
</dbReference>
<organism evidence="3 4">
    <name type="scientific">Acacia crassicarpa</name>
    <name type="common">northern wattle</name>
    <dbReference type="NCBI Taxonomy" id="499986"/>
    <lineage>
        <taxon>Eukaryota</taxon>
        <taxon>Viridiplantae</taxon>
        <taxon>Streptophyta</taxon>
        <taxon>Embryophyta</taxon>
        <taxon>Tracheophyta</taxon>
        <taxon>Spermatophyta</taxon>
        <taxon>Magnoliopsida</taxon>
        <taxon>eudicotyledons</taxon>
        <taxon>Gunneridae</taxon>
        <taxon>Pentapetalae</taxon>
        <taxon>rosids</taxon>
        <taxon>fabids</taxon>
        <taxon>Fabales</taxon>
        <taxon>Fabaceae</taxon>
        <taxon>Caesalpinioideae</taxon>
        <taxon>mimosoid clade</taxon>
        <taxon>Acacieae</taxon>
        <taxon>Acacia</taxon>
    </lineage>
</organism>
<dbReference type="AlphaFoldDB" id="A0AAE1MJY1"/>